<proteinExistence type="predicted"/>
<dbReference type="Pfam" id="PF13439">
    <property type="entry name" value="Glyco_transf_4"/>
    <property type="match status" value="1"/>
</dbReference>
<dbReference type="RefSeq" id="WP_009881815.1">
    <property type="nucleotide sequence ID" value="NZ_AAGP01000003.1"/>
</dbReference>
<keyword evidence="1" id="KW-0328">Glycosyltransferase</keyword>
<organism evidence="4 5">
    <name type="scientific">Brevibacterium aurantiacum</name>
    <dbReference type="NCBI Taxonomy" id="273384"/>
    <lineage>
        <taxon>Bacteria</taxon>
        <taxon>Bacillati</taxon>
        <taxon>Actinomycetota</taxon>
        <taxon>Actinomycetes</taxon>
        <taxon>Micrococcales</taxon>
        <taxon>Brevibacteriaceae</taxon>
        <taxon>Brevibacterium</taxon>
    </lineage>
</organism>
<evidence type="ECO:0000313" key="5">
    <source>
        <dbReference type="Proteomes" id="UP000234525"/>
    </source>
</evidence>
<protein>
    <submittedName>
        <fullName evidence="4">Glycosyltransferase involved in cell wall bisynthesis</fullName>
    </submittedName>
</protein>
<comment type="caution">
    <text evidence="4">The sequence shown here is derived from an EMBL/GenBank/DDBJ whole genome shotgun (WGS) entry which is preliminary data.</text>
</comment>
<keyword evidence="2" id="KW-0808">Transferase</keyword>
<dbReference type="Proteomes" id="UP000234525">
    <property type="component" value="Unassembled WGS sequence"/>
</dbReference>
<name>A0A2H1ITB1_BREAU</name>
<dbReference type="AlphaFoldDB" id="A0A2H1ITB1"/>
<dbReference type="InterPro" id="IPR001296">
    <property type="entry name" value="Glyco_trans_1"/>
</dbReference>
<feature type="region of interest" description="Disordered" evidence="3">
    <location>
        <begin position="161"/>
        <end position="187"/>
    </location>
</feature>
<dbReference type="SUPFAM" id="SSF53756">
    <property type="entry name" value="UDP-Glycosyltransferase/glycogen phosphorylase"/>
    <property type="match status" value="1"/>
</dbReference>
<dbReference type="CDD" id="cd03801">
    <property type="entry name" value="GT4_PimA-like"/>
    <property type="match status" value="1"/>
</dbReference>
<evidence type="ECO:0000313" key="4">
    <source>
        <dbReference type="EMBL" id="SMX78447.1"/>
    </source>
</evidence>
<evidence type="ECO:0000256" key="2">
    <source>
        <dbReference type="ARBA" id="ARBA00022679"/>
    </source>
</evidence>
<dbReference type="GO" id="GO:0016757">
    <property type="term" value="F:glycosyltransferase activity"/>
    <property type="evidence" value="ECO:0007669"/>
    <property type="project" value="UniProtKB-KW"/>
</dbReference>
<accession>A0A2H1ITB1</accession>
<dbReference type="EMBL" id="FXZB01000010">
    <property type="protein sequence ID" value="SMX78447.1"/>
    <property type="molecule type" value="Genomic_DNA"/>
</dbReference>
<sequence>MIRIAHLLHTTGIGGVETSADLVSRNSTALDYRVFAFEESEPAAVAADVVGRGVNSPRSVLALLAHLRRFRPDAVVSSLWRSVIVGGLHRLRNPRTPWVVYVHSTRYTNIADSLVHRLAFRFADRILCDSAATLDALIPQRHRSRAEVVCPDSALIGLARDRDESADQDGAQDGRARSSEDGSAAGQQPTRIVYWGRVVDFKRLDRSLELMAALEDIAPGAFTLELISPESDLLHEALETVRQRELNVSWLGSGSAEFILDRVANASFFLQLSEFEGLAMAVREALALGLVPIVTPVGAIREYTEDGLNALHVVGEESKKTANGAHRSEIPADTFAEVARRILDLSTDPDRLAAMSQAAREVPSGDFTEKFETALLSAVGAAWAQAGSTDTAGTKSGQETR</sequence>
<dbReference type="PANTHER" id="PTHR12526">
    <property type="entry name" value="GLYCOSYLTRANSFERASE"/>
    <property type="match status" value="1"/>
</dbReference>
<reference evidence="4" key="1">
    <citation type="submission" date="2017-03" db="EMBL/GenBank/DDBJ databases">
        <authorList>
            <person name="Monnet C."/>
        </authorList>
    </citation>
    <scope>NUCLEOTIDE SEQUENCE [LARGE SCALE GENOMIC DNA]</scope>
    <source>
        <strain evidence="4">ATCC 9175</strain>
    </source>
</reference>
<gene>
    <name evidence="4" type="ORF">BAUR9175_01674</name>
</gene>
<evidence type="ECO:0000256" key="3">
    <source>
        <dbReference type="SAM" id="MobiDB-lite"/>
    </source>
</evidence>
<dbReference type="Pfam" id="PF00534">
    <property type="entry name" value="Glycos_transf_1"/>
    <property type="match status" value="1"/>
</dbReference>
<evidence type="ECO:0000256" key="1">
    <source>
        <dbReference type="ARBA" id="ARBA00022676"/>
    </source>
</evidence>
<dbReference type="Gene3D" id="3.40.50.2000">
    <property type="entry name" value="Glycogen Phosphorylase B"/>
    <property type="match status" value="2"/>
</dbReference>
<dbReference type="PANTHER" id="PTHR12526:SF638">
    <property type="entry name" value="SPORE COAT PROTEIN SA"/>
    <property type="match status" value="1"/>
</dbReference>
<dbReference type="InterPro" id="IPR028098">
    <property type="entry name" value="Glyco_trans_4-like_N"/>
</dbReference>
<keyword evidence="5" id="KW-1185">Reference proteome</keyword>